<proteinExistence type="predicted"/>
<sequence>CQPPGGSSIHPWSVSPNEWLGEKDFTAQTLTVWRQADKHSVPRMCFLNKMDKTGASFTYSVESIKEKLKARPLLLQLPIGEGKSFQGLIDLVSMESLTWSPRSNDDDGRRFLSKPLSEITDGDLLQSAKDARNALLEQVADLDDNFASLMLEEYSEDFNLIPIEK</sequence>
<evidence type="ECO:0000259" key="4">
    <source>
        <dbReference type="Pfam" id="PF00009"/>
    </source>
</evidence>
<evidence type="ECO:0000313" key="5">
    <source>
        <dbReference type="EMBL" id="CAJ0955695.1"/>
    </source>
</evidence>
<dbReference type="Pfam" id="PF00009">
    <property type="entry name" value="GTP_EFTU"/>
    <property type="match status" value="1"/>
</dbReference>
<evidence type="ECO:0000256" key="2">
    <source>
        <dbReference type="ARBA" id="ARBA00022917"/>
    </source>
</evidence>
<feature type="non-terminal residue" evidence="5">
    <location>
        <position position="165"/>
    </location>
</feature>
<dbReference type="PANTHER" id="PTHR43261:SF1">
    <property type="entry name" value="RIBOSOME-RELEASING FACTOR 2, MITOCHONDRIAL"/>
    <property type="match status" value="1"/>
</dbReference>
<name>A0ABN9M0E5_9NEOB</name>
<evidence type="ECO:0000313" key="6">
    <source>
        <dbReference type="Proteomes" id="UP001176940"/>
    </source>
</evidence>
<keyword evidence="2" id="KW-0648">Protein biosynthesis</keyword>
<feature type="domain" description="Tr-type G" evidence="4">
    <location>
        <begin position="23"/>
        <end position="97"/>
    </location>
</feature>
<comment type="caution">
    <text evidence="5">The sequence shown here is derived from an EMBL/GenBank/DDBJ whole genome shotgun (WGS) entry which is preliminary data.</text>
</comment>
<dbReference type="EMBL" id="CAUEEQ010040622">
    <property type="protein sequence ID" value="CAJ0955695.1"/>
    <property type="molecule type" value="Genomic_DNA"/>
</dbReference>
<keyword evidence="6" id="KW-1185">Reference proteome</keyword>
<protein>
    <recommendedName>
        <fullName evidence="4">Tr-type G domain-containing protein</fullName>
    </recommendedName>
</protein>
<reference evidence="5" key="1">
    <citation type="submission" date="2023-07" db="EMBL/GenBank/DDBJ databases">
        <authorList>
            <person name="Stuckert A."/>
        </authorList>
    </citation>
    <scope>NUCLEOTIDE SEQUENCE</scope>
</reference>
<dbReference type="InterPro" id="IPR000795">
    <property type="entry name" value="T_Tr_GTP-bd_dom"/>
</dbReference>
<evidence type="ECO:0000256" key="3">
    <source>
        <dbReference type="ARBA" id="ARBA00023134"/>
    </source>
</evidence>
<keyword evidence="3" id="KW-0342">GTP-binding</keyword>
<feature type="non-terminal residue" evidence="5">
    <location>
        <position position="1"/>
    </location>
</feature>
<accession>A0ABN9M0E5</accession>
<dbReference type="InterPro" id="IPR027417">
    <property type="entry name" value="P-loop_NTPase"/>
</dbReference>
<evidence type="ECO:0000256" key="1">
    <source>
        <dbReference type="ARBA" id="ARBA00022741"/>
    </source>
</evidence>
<keyword evidence="1" id="KW-0547">Nucleotide-binding</keyword>
<dbReference type="SUPFAM" id="SSF52540">
    <property type="entry name" value="P-loop containing nucleoside triphosphate hydrolases"/>
    <property type="match status" value="1"/>
</dbReference>
<dbReference type="Gene3D" id="3.40.50.300">
    <property type="entry name" value="P-loop containing nucleotide triphosphate hydrolases"/>
    <property type="match status" value="1"/>
</dbReference>
<dbReference type="PANTHER" id="PTHR43261">
    <property type="entry name" value="TRANSLATION ELONGATION FACTOR G-RELATED"/>
    <property type="match status" value="1"/>
</dbReference>
<organism evidence="5 6">
    <name type="scientific">Ranitomeya imitator</name>
    <name type="common">mimic poison frog</name>
    <dbReference type="NCBI Taxonomy" id="111125"/>
    <lineage>
        <taxon>Eukaryota</taxon>
        <taxon>Metazoa</taxon>
        <taxon>Chordata</taxon>
        <taxon>Craniata</taxon>
        <taxon>Vertebrata</taxon>
        <taxon>Euteleostomi</taxon>
        <taxon>Amphibia</taxon>
        <taxon>Batrachia</taxon>
        <taxon>Anura</taxon>
        <taxon>Neobatrachia</taxon>
        <taxon>Hyloidea</taxon>
        <taxon>Dendrobatidae</taxon>
        <taxon>Dendrobatinae</taxon>
        <taxon>Ranitomeya</taxon>
    </lineage>
</organism>
<dbReference type="Proteomes" id="UP001176940">
    <property type="component" value="Unassembled WGS sequence"/>
</dbReference>
<gene>
    <name evidence="5" type="ORF">RIMI_LOCUS15226582</name>
</gene>